<name>M9RRN3_9RHOB</name>
<dbReference type="InterPro" id="IPR036390">
    <property type="entry name" value="WH_DNA-bd_sf"/>
</dbReference>
<dbReference type="Proteomes" id="UP000004688">
    <property type="component" value="Plasmid pOA238_160"/>
</dbReference>
<geneLocation type="plasmid" evidence="6 7">
    <name>pOA238_160</name>
</geneLocation>
<keyword evidence="4" id="KW-0804">Transcription</keyword>
<evidence type="ECO:0000313" key="6">
    <source>
        <dbReference type="EMBL" id="AGI74827.1"/>
    </source>
</evidence>
<dbReference type="SUPFAM" id="SSF46785">
    <property type="entry name" value="Winged helix' DNA-binding domain"/>
    <property type="match status" value="1"/>
</dbReference>
<dbReference type="EMBL" id="CP003744">
    <property type="protein sequence ID" value="AGI74827.1"/>
    <property type="molecule type" value="Genomic_DNA"/>
</dbReference>
<dbReference type="PANTHER" id="PTHR30419">
    <property type="entry name" value="HTH-TYPE TRANSCRIPTIONAL REGULATOR YBHD"/>
    <property type="match status" value="1"/>
</dbReference>
<organism evidence="6 7">
    <name type="scientific">Octadecabacter arcticus 238</name>
    <dbReference type="NCBI Taxonomy" id="391616"/>
    <lineage>
        <taxon>Bacteria</taxon>
        <taxon>Pseudomonadati</taxon>
        <taxon>Pseudomonadota</taxon>
        <taxon>Alphaproteobacteria</taxon>
        <taxon>Rhodobacterales</taxon>
        <taxon>Roseobacteraceae</taxon>
        <taxon>Octadecabacter</taxon>
    </lineage>
</organism>
<protein>
    <submittedName>
        <fullName evidence="6">LysR family transcriptional regulator</fullName>
    </submittedName>
</protein>
<reference evidence="6 7" key="1">
    <citation type="journal article" date="2013" name="PLoS ONE">
        <title>Poles Apart: Arctic and Antarctic Octadecabacter strains Share High Genome Plasticity and a New Type of Xanthorhodopsin.</title>
        <authorList>
            <person name="Vollmers J."/>
            <person name="Voget S."/>
            <person name="Dietrich S."/>
            <person name="Gollnow K."/>
            <person name="Smits M."/>
            <person name="Meyer K."/>
            <person name="Brinkhoff T."/>
            <person name="Simon M."/>
            <person name="Daniel R."/>
        </authorList>
    </citation>
    <scope>NUCLEOTIDE SEQUENCE [LARGE SCALE GENOMIC DNA]</scope>
    <source>
        <strain evidence="6 7">238</strain>
        <plasmid evidence="7">Plasmid pOA238_160</plasmid>
    </source>
</reference>
<evidence type="ECO:0000256" key="3">
    <source>
        <dbReference type="ARBA" id="ARBA00023125"/>
    </source>
</evidence>
<dbReference type="HOGENOM" id="CLU_039613_1_2_5"/>
<dbReference type="Gene3D" id="1.10.10.10">
    <property type="entry name" value="Winged helix-like DNA-binding domain superfamily/Winged helix DNA-binding domain"/>
    <property type="match status" value="1"/>
</dbReference>
<dbReference type="Gene3D" id="3.40.190.10">
    <property type="entry name" value="Periplasmic binding protein-like II"/>
    <property type="match status" value="2"/>
</dbReference>
<gene>
    <name evidence="6" type="ORF">OA238_160p0110</name>
</gene>
<evidence type="ECO:0000256" key="4">
    <source>
        <dbReference type="ARBA" id="ARBA00023163"/>
    </source>
</evidence>
<sequence length="307" mass="33740">MKDRQIMGLIATFVAVAEAGSFSRAAERVSRSPSAVTDHINRLEALLEVRLLVRTTRSMRLTDAGEKFLARGRRLLNDTNKLVTDFKDDNNAFMGRLVLAVSPTIAVSLMPKTLTTIAERQPGLMISLMEALRTEMLQLVESGAVAFGIGPYDDVPDALVFRPIFGQEFRLILPEKHPIAARGYARPDDLSGLDMMCPSVGSTARQVLDELTRSAGFKVIPRYETLQYPTLFALVAAGLGATVMPIVDPTLLSMSRLVALPFEGRKIMRTMGVISRRGEVETQASTLVIKTLLKTALINRNRLALIL</sequence>
<dbReference type="GO" id="GO:0005829">
    <property type="term" value="C:cytosol"/>
    <property type="evidence" value="ECO:0007669"/>
    <property type="project" value="TreeGrafter"/>
</dbReference>
<evidence type="ECO:0000259" key="5">
    <source>
        <dbReference type="PROSITE" id="PS50931"/>
    </source>
</evidence>
<proteinExistence type="inferred from homology"/>
<accession>M9RRN3</accession>
<dbReference type="RefSeq" id="WP_015497730.1">
    <property type="nucleotide sequence ID" value="NC_020910.1"/>
</dbReference>
<dbReference type="GO" id="GO:0003677">
    <property type="term" value="F:DNA binding"/>
    <property type="evidence" value="ECO:0007669"/>
    <property type="project" value="UniProtKB-KW"/>
</dbReference>
<dbReference type="OrthoDB" id="9815174at2"/>
<dbReference type="InterPro" id="IPR000847">
    <property type="entry name" value="LysR_HTH_N"/>
</dbReference>
<dbReference type="Pfam" id="PF00126">
    <property type="entry name" value="HTH_1"/>
    <property type="match status" value="1"/>
</dbReference>
<keyword evidence="2" id="KW-0805">Transcription regulation</keyword>
<dbReference type="Pfam" id="PF03466">
    <property type="entry name" value="LysR_substrate"/>
    <property type="match status" value="1"/>
</dbReference>
<evidence type="ECO:0000313" key="7">
    <source>
        <dbReference type="Proteomes" id="UP000004688"/>
    </source>
</evidence>
<keyword evidence="6" id="KW-0614">Plasmid</keyword>
<dbReference type="SUPFAM" id="SSF53850">
    <property type="entry name" value="Periplasmic binding protein-like II"/>
    <property type="match status" value="1"/>
</dbReference>
<dbReference type="InterPro" id="IPR050950">
    <property type="entry name" value="HTH-type_LysR_regulators"/>
</dbReference>
<evidence type="ECO:0000256" key="1">
    <source>
        <dbReference type="ARBA" id="ARBA00009437"/>
    </source>
</evidence>
<dbReference type="GO" id="GO:0003700">
    <property type="term" value="F:DNA-binding transcription factor activity"/>
    <property type="evidence" value="ECO:0007669"/>
    <property type="project" value="InterPro"/>
</dbReference>
<dbReference type="InterPro" id="IPR005119">
    <property type="entry name" value="LysR_subst-bd"/>
</dbReference>
<evidence type="ECO:0000256" key="2">
    <source>
        <dbReference type="ARBA" id="ARBA00023015"/>
    </source>
</evidence>
<dbReference type="eggNOG" id="COG0583">
    <property type="taxonomic scope" value="Bacteria"/>
</dbReference>
<dbReference type="FunFam" id="1.10.10.10:FF:000001">
    <property type="entry name" value="LysR family transcriptional regulator"/>
    <property type="match status" value="1"/>
</dbReference>
<dbReference type="PROSITE" id="PS50931">
    <property type="entry name" value="HTH_LYSR"/>
    <property type="match status" value="1"/>
</dbReference>
<keyword evidence="3" id="KW-0238">DNA-binding</keyword>
<comment type="similarity">
    <text evidence="1">Belongs to the LysR transcriptional regulatory family.</text>
</comment>
<keyword evidence="7" id="KW-1185">Reference proteome</keyword>
<feature type="domain" description="HTH lysR-type" evidence="5">
    <location>
        <begin position="7"/>
        <end position="62"/>
    </location>
</feature>
<dbReference type="KEGG" id="oar:OA238_160p0110"/>
<dbReference type="AlphaFoldDB" id="M9RRN3"/>
<dbReference type="InterPro" id="IPR036388">
    <property type="entry name" value="WH-like_DNA-bd_sf"/>
</dbReference>